<protein>
    <recommendedName>
        <fullName evidence="2">DUF4283 domain-containing protein</fullName>
    </recommendedName>
</protein>
<organism evidence="3 4">
    <name type="scientific">Turnera subulata</name>
    <dbReference type="NCBI Taxonomy" id="218843"/>
    <lineage>
        <taxon>Eukaryota</taxon>
        <taxon>Viridiplantae</taxon>
        <taxon>Streptophyta</taxon>
        <taxon>Embryophyta</taxon>
        <taxon>Tracheophyta</taxon>
        <taxon>Spermatophyta</taxon>
        <taxon>Magnoliopsida</taxon>
        <taxon>eudicotyledons</taxon>
        <taxon>Gunneridae</taxon>
        <taxon>Pentapetalae</taxon>
        <taxon>rosids</taxon>
        <taxon>fabids</taxon>
        <taxon>Malpighiales</taxon>
        <taxon>Passifloraceae</taxon>
        <taxon>Turnera</taxon>
    </lineage>
</organism>
<evidence type="ECO:0000313" key="4">
    <source>
        <dbReference type="Proteomes" id="UP001141552"/>
    </source>
</evidence>
<reference evidence="3" key="1">
    <citation type="submission" date="2022-02" db="EMBL/GenBank/DDBJ databases">
        <authorList>
            <person name="Henning P.M."/>
            <person name="McCubbin A.G."/>
            <person name="Shore J.S."/>
        </authorList>
    </citation>
    <scope>NUCLEOTIDE SEQUENCE</scope>
    <source>
        <strain evidence="3">F60SS</strain>
        <tissue evidence="3">Leaves</tissue>
    </source>
</reference>
<proteinExistence type="predicted"/>
<reference evidence="3" key="2">
    <citation type="journal article" date="2023" name="Plants (Basel)">
        <title>Annotation of the Turnera subulata (Passifloraceae) Draft Genome Reveals the S-Locus Evolved after the Divergence of Turneroideae from Passifloroideae in a Stepwise Manner.</title>
        <authorList>
            <person name="Henning P.M."/>
            <person name="Roalson E.H."/>
            <person name="Mir W."/>
            <person name="McCubbin A.G."/>
            <person name="Shore J.S."/>
        </authorList>
    </citation>
    <scope>NUCLEOTIDE SEQUENCE</scope>
    <source>
        <strain evidence="3">F60SS</strain>
    </source>
</reference>
<dbReference type="PANTHER" id="PTHR31286">
    <property type="entry name" value="GLYCINE-RICH CELL WALL STRUCTURAL PROTEIN 1.8-LIKE"/>
    <property type="match status" value="1"/>
</dbReference>
<feature type="region of interest" description="Disordered" evidence="1">
    <location>
        <begin position="66"/>
        <end position="107"/>
    </location>
</feature>
<sequence length="382" mass="41471">MQLAHAKSTLVMDLGKLVLPKPNSALRSNGKNIPTAIPAPVALVPAITDSTEALVSLPNPDVLPPMKSMKSEATVASSPSSPTNQTAPGTTHMPSSHTSWAKVVSTGKASPPQPLTFVAPILADDNSTLCIPSELLDIGWKKYSLCLIGQFMGSAPKMGLIYAIVNKIWGREGAISVSTYKDGLFLFQFPNESAYNHALYGGYWHVSRIPLVLQPWTSSLQKLDFSTATFPVWVQMKNVPMELLTQEGLSYLASVLGTPLHADRDCSKLFQGDSANVCIKIDFSKPLKHEIVVDIHGEKVAIVVSYSWKPQQCDHYQGWGHHALVCERKKLITKWIQKAPKVPVATTAKPVVLAAIDPVLNVQNSTAAGLISSSFYFNFNSI</sequence>
<feature type="domain" description="DUF4283" evidence="2">
    <location>
        <begin position="144"/>
        <end position="219"/>
    </location>
</feature>
<evidence type="ECO:0000259" key="2">
    <source>
        <dbReference type="Pfam" id="PF14111"/>
    </source>
</evidence>
<keyword evidence="4" id="KW-1185">Reference proteome</keyword>
<dbReference type="InterPro" id="IPR040256">
    <property type="entry name" value="At4g02000-like"/>
</dbReference>
<dbReference type="EMBL" id="JAKUCV010006406">
    <property type="protein sequence ID" value="KAJ4827493.1"/>
    <property type="molecule type" value="Genomic_DNA"/>
</dbReference>
<comment type="caution">
    <text evidence="3">The sequence shown here is derived from an EMBL/GenBank/DDBJ whole genome shotgun (WGS) entry which is preliminary data.</text>
</comment>
<dbReference type="OrthoDB" id="1751344at2759"/>
<gene>
    <name evidence="3" type="ORF">Tsubulata_049484</name>
</gene>
<accession>A0A9Q0F9Q5</accession>
<dbReference type="AlphaFoldDB" id="A0A9Q0F9Q5"/>
<dbReference type="Pfam" id="PF14111">
    <property type="entry name" value="DUF4283"/>
    <property type="match status" value="1"/>
</dbReference>
<evidence type="ECO:0000256" key="1">
    <source>
        <dbReference type="SAM" id="MobiDB-lite"/>
    </source>
</evidence>
<dbReference type="Proteomes" id="UP001141552">
    <property type="component" value="Unassembled WGS sequence"/>
</dbReference>
<name>A0A9Q0F9Q5_9ROSI</name>
<feature type="compositionally biased region" description="Polar residues" evidence="1">
    <location>
        <begin position="74"/>
        <end position="99"/>
    </location>
</feature>
<evidence type="ECO:0000313" key="3">
    <source>
        <dbReference type="EMBL" id="KAJ4827493.1"/>
    </source>
</evidence>
<dbReference type="PANTHER" id="PTHR31286:SF180">
    <property type="entry name" value="OS10G0362600 PROTEIN"/>
    <property type="match status" value="1"/>
</dbReference>
<dbReference type="InterPro" id="IPR025558">
    <property type="entry name" value="DUF4283"/>
</dbReference>